<dbReference type="PANTHER" id="PTHR30614:SF1">
    <property type="entry name" value="GLUTAMATE_ASPARTATE IMPORT PERMEASE PROTEIN GLTK"/>
    <property type="match status" value="1"/>
</dbReference>
<dbReference type="SUPFAM" id="SSF161098">
    <property type="entry name" value="MetI-like"/>
    <property type="match status" value="1"/>
</dbReference>
<dbReference type="Proteomes" id="UP000194012">
    <property type="component" value="Unassembled WGS sequence"/>
</dbReference>
<dbReference type="InterPro" id="IPR043429">
    <property type="entry name" value="ArtM/GltK/GlnP/TcyL/YhdX-like"/>
</dbReference>
<keyword evidence="3 12" id="KW-0813">Transport</keyword>
<keyword evidence="6" id="KW-0029">Amino-acid transport</keyword>
<comment type="similarity">
    <text evidence="2">Belongs to the binding-protein-dependent transport system permease family. HisMQ subfamily.</text>
</comment>
<accession>A0A1X6Z2U0</accession>
<evidence type="ECO:0000313" key="14">
    <source>
        <dbReference type="EMBL" id="SLN37011.1"/>
    </source>
</evidence>
<dbReference type="InterPro" id="IPR035906">
    <property type="entry name" value="MetI-like_sf"/>
</dbReference>
<dbReference type="Gene3D" id="1.10.3720.10">
    <property type="entry name" value="MetI-like"/>
    <property type="match status" value="1"/>
</dbReference>
<dbReference type="GO" id="GO:0043190">
    <property type="term" value="C:ATP-binding cassette (ABC) transporter complex"/>
    <property type="evidence" value="ECO:0007669"/>
    <property type="project" value="InterPro"/>
</dbReference>
<evidence type="ECO:0000256" key="11">
    <source>
        <dbReference type="ARBA" id="ARBA00073645"/>
    </source>
</evidence>
<feature type="transmembrane region" description="Helical" evidence="12">
    <location>
        <begin position="23"/>
        <end position="45"/>
    </location>
</feature>
<protein>
    <recommendedName>
        <fullName evidence="11">Glutamate/aspartate import permease protein GltK</fullName>
    </recommendedName>
</protein>
<feature type="transmembrane region" description="Helical" evidence="12">
    <location>
        <begin position="191"/>
        <end position="213"/>
    </location>
</feature>
<dbReference type="GO" id="GO:0006865">
    <property type="term" value="P:amino acid transport"/>
    <property type="evidence" value="ECO:0007669"/>
    <property type="project" value="UniProtKB-KW"/>
</dbReference>
<dbReference type="AlphaFoldDB" id="A0A1X6Z2U0"/>
<reference evidence="15" key="1">
    <citation type="submission" date="2017-03" db="EMBL/GenBank/DDBJ databases">
        <authorList>
            <person name="Rodrigo-Torres L."/>
            <person name="Arahal R.D."/>
            <person name="Lucena T."/>
        </authorList>
    </citation>
    <scope>NUCLEOTIDE SEQUENCE [LARGE SCALE GENOMIC DNA]</scope>
    <source>
        <strain evidence="15">CECT 8370</strain>
    </source>
</reference>
<keyword evidence="15" id="KW-1185">Reference proteome</keyword>
<sequence>MMFDLDFSVIPANSSLLWEGMKMTFLLTGLAIVGGIVLGTFLALLRIAKVPVLAQIAAAYVNFFRSLPLILVIFWLFFLVPLILGRPVGAFSSVLVAFIMFEAAYYSEIIRAGINSVRPGQMAAARAIGLTYGQSMRYIVLPQAFRAMTPILLTQAIILFQDTSLVYVVGLRDFLVSAEIVANRDQKLVEMFLFVAVVYFAFCFTASMGVRFLQKRLAT</sequence>
<evidence type="ECO:0000256" key="4">
    <source>
        <dbReference type="ARBA" id="ARBA00022475"/>
    </source>
</evidence>
<evidence type="ECO:0000256" key="10">
    <source>
        <dbReference type="ARBA" id="ARBA00062718"/>
    </source>
</evidence>
<dbReference type="PROSITE" id="PS50928">
    <property type="entry name" value="ABC_TM1"/>
    <property type="match status" value="1"/>
</dbReference>
<dbReference type="NCBIfam" id="TIGR01726">
    <property type="entry name" value="HEQRo_perm_3TM"/>
    <property type="match status" value="1"/>
</dbReference>
<keyword evidence="8 12" id="KW-0472">Membrane</keyword>
<organism evidence="14 15">
    <name type="scientific">Roseovarius gaetbuli</name>
    <dbReference type="NCBI Taxonomy" id="1356575"/>
    <lineage>
        <taxon>Bacteria</taxon>
        <taxon>Pseudomonadati</taxon>
        <taxon>Pseudomonadota</taxon>
        <taxon>Alphaproteobacteria</taxon>
        <taxon>Rhodobacterales</taxon>
        <taxon>Roseobacteraceae</taxon>
        <taxon>Roseovarius</taxon>
    </lineage>
</organism>
<evidence type="ECO:0000256" key="9">
    <source>
        <dbReference type="ARBA" id="ARBA00060298"/>
    </source>
</evidence>
<keyword evidence="4" id="KW-1003">Cell membrane</keyword>
<feature type="domain" description="ABC transmembrane type-1" evidence="13">
    <location>
        <begin position="21"/>
        <end position="210"/>
    </location>
</feature>
<evidence type="ECO:0000256" key="12">
    <source>
        <dbReference type="RuleBase" id="RU363032"/>
    </source>
</evidence>
<feature type="transmembrane region" description="Helical" evidence="12">
    <location>
        <begin position="151"/>
        <end position="171"/>
    </location>
</feature>
<keyword evidence="7 12" id="KW-1133">Transmembrane helix</keyword>
<dbReference type="FunFam" id="1.10.3720.10:FF:000006">
    <property type="entry name" value="Glutamate/aspartate ABC transporter, permease protein GltK"/>
    <property type="match status" value="1"/>
</dbReference>
<feature type="transmembrane region" description="Helical" evidence="12">
    <location>
        <begin position="90"/>
        <end position="107"/>
    </location>
</feature>
<evidence type="ECO:0000256" key="6">
    <source>
        <dbReference type="ARBA" id="ARBA00022970"/>
    </source>
</evidence>
<name>A0A1X6Z2U0_9RHOB</name>
<gene>
    <name evidence="14" type="primary">gltK</name>
    <name evidence="14" type="ORF">ROG8370_01523</name>
</gene>
<evidence type="ECO:0000256" key="8">
    <source>
        <dbReference type="ARBA" id="ARBA00023136"/>
    </source>
</evidence>
<dbReference type="GO" id="GO:0022857">
    <property type="term" value="F:transmembrane transporter activity"/>
    <property type="evidence" value="ECO:0007669"/>
    <property type="project" value="InterPro"/>
</dbReference>
<evidence type="ECO:0000256" key="7">
    <source>
        <dbReference type="ARBA" id="ARBA00022989"/>
    </source>
</evidence>
<evidence type="ECO:0000256" key="1">
    <source>
        <dbReference type="ARBA" id="ARBA00004429"/>
    </source>
</evidence>
<dbReference type="EMBL" id="FWFJ01000011">
    <property type="protein sequence ID" value="SLN37011.1"/>
    <property type="molecule type" value="Genomic_DNA"/>
</dbReference>
<proteinExistence type="inferred from homology"/>
<dbReference type="InterPro" id="IPR000515">
    <property type="entry name" value="MetI-like"/>
</dbReference>
<dbReference type="CDD" id="cd06261">
    <property type="entry name" value="TM_PBP2"/>
    <property type="match status" value="1"/>
</dbReference>
<dbReference type="Pfam" id="PF00528">
    <property type="entry name" value="BPD_transp_1"/>
    <property type="match status" value="1"/>
</dbReference>
<evidence type="ECO:0000256" key="3">
    <source>
        <dbReference type="ARBA" id="ARBA00022448"/>
    </source>
</evidence>
<evidence type="ECO:0000256" key="5">
    <source>
        <dbReference type="ARBA" id="ARBA00022692"/>
    </source>
</evidence>
<keyword evidence="5 12" id="KW-0812">Transmembrane</keyword>
<evidence type="ECO:0000313" key="15">
    <source>
        <dbReference type="Proteomes" id="UP000194012"/>
    </source>
</evidence>
<comment type="subunit">
    <text evidence="10">The complex is composed of two ATP-binding proteins (GltL), two transmembrane proteins (GltJ and GltK) and a solute-binding protein (GltI).</text>
</comment>
<comment type="function">
    <text evidence="9">Part of the ABC transporter complex GltIJKL involved in glutamate and aspartate uptake. Probably responsible for the translocation of the substrate across the membrane.</text>
</comment>
<comment type="subcellular location">
    <subcellularLocation>
        <location evidence="1">Cell inner membrane</location>
        <topology evidence="1">Multi-pass membrane protein</topology>
    </subcellularLocation>
    <subcellularLocation>
        <location evidence="12">Cell membrane</location>
        <topology evidence="12">Multi-pass membrane protein</topology>
    </subcellularLocation>
</comment>
<dbReference type="PANTHER" id="PTHR30614">
    <property type="entry name" value="MEMBRANE COMPONENT OF AMINO ACID ABC TRANSPORTER"/>
    <property type="match status" value="1"/>
</dbReference>
<dbReference type="InterPro" id="IPR010065">
    <property type="entry name" value="AA_ABC_transptr_permease_3TM"/>
</dbReference>
<feature type="transmembrane region" description="Helical" evidence="12">
    <location>
        <begin position="66"/>
        <end position="84"/>
    </location>
</feature>
<evidence type="ECO:0000256" key="2">
    <source>
        <dbReference type="ARBA" id="ARBA00010072"/>
    </source>
</evidence>
<evidence type="ECO:0000259" key="13">
    <source>
        <dbReference type="PROSITE" id="PS50928"/>
    </source>
</evidence>